<dbReference type="SUPFAM" id="SSF48452">
    <property type="entry name" value="TPR-like"/>
    <property type="match status" value="1"/>
</dbReference>
<dbReference type="RefSeq" id="WP_116856925.1">
    <property type="nucleotide sequence ID" value="NZ_QTJV01000014.1"/>
</dbReference>
<keyword evidence="3" id="KW-1185">Reference proteome</keyword>
<feature type="chain" id="PRO_5017628368" evidence="1">
    <location>
        <begin position="20"/>
        <end position="278"/>
    </location>
</feature>
<dbReference type="EMBL" id="QTJV01000014">
    <property type="protein sequence ID" value="RFM31427.1"/>
    <property type="molecule type" value="Genomic_DNA"/>
</dbReference>
<proteinExistence type="predicted"/>
<protein>
    <submittedName>
        <fullName evidence="2">DUF2911 domain-containing protein</fullName>
    </submittedName>
</protein>
<organism evidence="2 3">
    <name type="scientific">Chitinophaga silvisoli</name>
    <dbReference type="NCBI Taxonomy" id="2291814"/>
    <lineage>
        <taxon>Bacteria</taxon>
        <taxon>Pseudomonadati</taxon>
        <taxon>Bacteroidota</taxon>
        <taxon>Chitinophagia</taxon>
        <taxon>Chitinophagales</taxon>
        <taxon>Chitinophagaceae</taxon>
        <taxon>Chitinophaga</taxon>
    </lineage>
</organism>
<reference evidence="2 3" key="1">
    <citation type="submission" date="2018-08" db="EMBL/GenBank/DDBJ databases">
        <title>Chitinophaga sp. K20C18050901, a novel bacterium isolated from forest soil.</title>
        <authorList>
            <person name="Wang C."/>
        </authorList>
    </citation>
    <scope>NUCLEOTIDE SEQUENCE [LARGE SCALE GENOMIC DNA]</scope>
    <source>
        <strain evidence="2 3">K20C18050901</strain>
    </source>
</reference>
<keyword evidence="1" id="KW-0732">Signal</keyword>
<evidence type="ECO:0000256" key="1">
    <source>
        <dbReference type="SAM" id="SignalP"/>
    </source>
</evidence>
<gene>
    <name evidence="2" type="ORF">DXN04_29040</name>
</gene>
<sequence length="278" mass="30738">MKTVITTLISLTLSTGIYAQTLKVPAASSGTSITQKLGIHDVTLKYNRPNMNGRKIFGGLVPFGSVWRLGANGIPAITFEDAVSIEGHKIEAGTYGLFAIPEKDKWTIIVSKKANQWGSYSYSEADDLLRFTVKPATLPYAVETYTMSFDNVTPAAAVLSIEWDHTQVQLHLTVDQKAEITASIDAAMATEKKPYMQAAQYYYDNNIDIKKAVEYINEADKAQPDVFYIKYWKAKILLKAGDKAGAVANAKESLELAKKEKIQEYVNLNNELLKQAGK</sequence>
<dbReference type="OrthoDB" id="9808374at2"/>
<dbReference type="InterPro" id="IPR011990">
    <property type="entry name" value="TPR-like_helical_dom_sf"/>
</dbReference>
<dbReference type="AlphaFoldDB" id="A0A3E1NU39"/>
<evidence type="ECO:0000313" key="2">
    <source>
        <dbReference type="EMBL" id="RFM31427.1"/>
    </source>
</evidence>
<feature type="signal peptide" evidence="1">
    <location>
        <begin position="1"/>
        <end position="19"/>
    </location>
</feature>
<dbReference type="Proteomes" id="UP000261174">
    <property type="component" value="Unassembled WGS sequence"/>
</dbReference>
<dbReference type="Pfam" id="PF11138">
    <property type="entry name" value="DUF2911"/>
    <property type="match status" value="1"/>
</dbReference>
<comment type="caution">
    <text evidence="2">The sequence shown here is derived from an EMBL/GenBank/DDBJ whole genome shotgun (WGS) entry which is preliminary data.</text>
</comment>
<accession>A0A3E1NU39</accession>
<evidence type="ECO:0000313" key="3">
    <source>
        <dbReference type="Proteomes" id="UP000261174"/>
    </source>
</evidence>
<name>A0A3E1NU39_9BACT</name>
<dbReference type="InterPro" id="IPR021314">
    <property type="entry name" value="DUF2911"/>
</dbReference>
<dbReference type="Gene3D" id="1.25.40.10">
    <property type="entry name" value="Tetratricopeptide repeat domain"/>
    <property type="match status" value="1"/>
</dbReference>